<dbReference type="AlphaFoldDB" id="A0A507DA75"/>
<gene>
    <name evidence="1" type="ORF">SeMB42_g03063</name>
</gene>
<dbReference type="VEuPathDB" id="FungiDB:SeMB42_g03063"/>
<name>A0A507DA75_9FUNG</name>
<accession>A0A507DA75</accession>
<protein>
    <submittedName>
        <fullName evidence="1">Uncharacterized protein</fullName>
    </submittedName>
</protein>
<reference evidence="1 2" key="1">
    <citation type="journal article" date="2019" name="Sci. Rep.">
        <title>Comparative genomics of chytrid fungi reveal insights into the obligate biotrophic and pathogenic lifestyle of Synchytrium endobioticum.</title>
        <authorList>
            <person name="van de Vossenberg B.T.L.H."/>
            <person name="Warris S."/>
            <person name="Nguyen H.D.T."/>
            <person name="van Gent-Pelzer M.P.E."/>
            <person name="Joly D.L."/>
            <person name="van de Geest H.C."/>
            <person name="Bonants P.J.M."/>
            <person name="Smith D.S."/>
            <person name="Levesque C.A."/>
            <person name="van der Lee T.A.J."/>
        </authorList>
    </citation>
    <scope>NUCLEOTIDE SEQUENCE [LARGE SCALE GENOMIC DNA]</scope>
    <source>
        <strain evidence="1 2">MB42</strain>
    </source>
</reference>
<dbReference type="Proteomes" id="UP000317494">
    <property type="component" value="Unassembled WGS sequence"/>
</dbReference>
<evidence type="ECO:0000313" key="1">
    <source>
        <dbReference type="EMBL" id="TPX48275.1"/>
    </source>
</evidence>
<evidence type="ECO:0000313" key="2">
    <source>
        <dbReference type="Proteomes" id="UP000317494"/>
    </source>
</evidence>
<sequence>MSNWLLITTLRCEWIYRRALKQEEIRMAKHISIITFAVVAVLLVVTSAQPPPAAVDEAAIVRMILDLCKRASNAARQRITKSSMVEEIEEDPQRMGAAIERVRIEAIPLHCPYTFQELMGPANRDSMLDIQIRLGRAYHACVLMNLEVNMRCDQTESRTKRPY</sequence>
<comment type="caution">
    <text evidence="1">The sequence shown here is derived from an EMBL/GenBank/DDBJ whole genome shotgun (WGS) entry which is preliminary data.</text>
</comment>
<organism evidence="1 2">
    <name type="scientific">Synchytrium endobioticum</name>
    <dbReference type="NCBI Taxonomy" id="286115"/>
    <lineage>
        <taxon>Eukaryota</taxon>
        <taxon>Fungi</taxon>
        <taxon>Fungi incertae sedis</taxon>
        <taxon>Chytridiomycota</taxon>
        <taxon>Chytridiomycota incertae sedis</taxon>
        <taxon>Chytridiomycetes</taxon>
        <taxon>Synchytriales</taxon>
        <taxon>Synchytriaceae</taxon>
        <taxon>Synchytrium</taxon>
    </lineage>
</organism>
<dbReference type="EMBL" id="QEAN01000103">
    <property type="protein sequence ID" value="TPX48275.1"/>
    <property type="molecule type" value="Genomic_DNA"/>
</dbReference>
<keyword evidence="2" id="KW-1185">Reference proteome</keyword>
<proteinExistence type="predicted"/>